<keyword evidence="1 3" id="KW-0560">Oxidoreductase</keyword>
<dbReference type="SUPFAM" id="SSF51679">
    <property type="entry name" value="Bacterial luciferase-like"/>
    <property type="match status" value="1"/>
</dbReference>
<dbReference type="EMBL" id="VDLX02000008">
    <property type="protein sequence ID" value="KAB8193217.1"/>
    <property type="molecule type" value="Genomic_DNA"/>
</dbReference>
<keyword evidence="4" id="KW-1185">Reference proteome</keyword>
<proteinExistence type="predicted"/>
<dbReference type="CDD" id="cd01097">
    <property type="entry name" value="Tetrahydromethanopterin_reductase"/>
    <property type="match status" value="1"/>
</dbReference>
<name>A0A5C4WEH0_9ACTN</name>
<dbReference type="AlphaFoldDB" id="A0A5C4WEH0"/>
<evidence type="ECO:0000256" key="1">
    <source>
        <dbReference type="ARBA" id="ARBA00023002"/>
    </source>
</evidence>
<dbReference type="GO" id="GO:0016705">
    <property type="term" value="F:oxidoreductase activity, acting on paired donors, with incorporation or reduction of molecular oxygen"/>
    <property type="evidence" value="ECO:0007669"/>
    <property type="project" value="InterPro"/>
</dbReference>
<dbReference type="NCBIfam" id="TIGR03564">
    <property type="entry name" value="F420_MSMEG_4879"/>
    <property type="match status" value="1"/>
</dbReference>
<evidence type="ECO:0000313" key="4">
    <source>
        <dbReference type="Proteomes" id="UP000312512"/>
    </source>
</evidence>
<reference evidence="3 4" key="1">
    <citation type="submission" date="2019-10" db="EMBL/GenBank/DDBJ databases">
        <title>Nonomuraea sp. nov., isolated from Phyllanthus amarus.</title>
        <authorList>
            <person name="Klykleung N."/>
            <person name="Tanasupawat S."/>
        </authorList>
    </citation>
    <scope>NUCLEOTIDE SEQUENCE [LARGE SCALE GENOMIC DNA]</scope>
    <source>
        <strain evidence="3 4">PA1-10</strain>
    </source>
</reference>
<dbReference type="Proteomes" id="UP000312512">
    <property type="component" value="Unassembled WGS sequence"/>
</dbReference>
<dbReference type="InterPro" id="IPR050564">
    <property type="entry name" value="F420-G6PD/mer"/>
</dbReference>
<dbReference type="Pfam" id="PF00296">
    <property type="entry name" value="Bac_luciferase"/>
    <property type="match status" value="1"/>
</dbReference>
<dbReference type="RefSeq" id="WP_139632671.1">
    <property type="nucleotide sequence ID" value="NZ_VDLX02000008.1"/>
</dbReference>
<dbReference type="InterPro" id="IPR011251">
    <property type="entry name" value="Luciferase-like_dom"/>
</dbReference>
<dbReference type="InterPro" id="IPR036661">
    <property type="entry name" value="Luciferase-like_sf"/>
</dbReference>
<dbReference type="PANTHER" id="PTHR43244:SF1">
    <property type="entry name" value="5,10-METHYLENETETRAHYDROMETHANOPTERIN REDUCTASE"/>
    <property type="match status" value="1"/>
</dbReference>
<evidence type="ECO:0000313" key="3">
    <source>
        <dbReference type="EMBL" id="KAB8193217.1"/>
    </source>
</evidence>
<dbReference type="Gene3D" id="3.20.20.30">
    <property type="entry name" value="Luciferase-like domain"/>
    <property type="match status" value="1"/>
</dbReference>
<comment type="caution">
    <text evidence="3">The sequence shown here is derived from an EMBL/GenBank/DDBJ whole genome shotgun (WGS) entry which is preliminary data.</text>
</comment>
<dbReference type="PANTHER" id="PTHR43244">
    <property type="match status" value="1"/>
</dbReference>
<evidence type="ECO:0000259" key="2">
    <source>
        <dbReference type="Pfam" id="PF00296"/>
    </source>
</evidence>
<protein>
    <submittedName>
        <fullName evidence="3">TIGR03564 family F420-dependent LLM class oxidoreductase</fullName>
        <ecNumber evidence="3">1.-.-.-</ecNumber>
    </submittedName>
</protein>
<gene>
    <name evidence="3" type="ORF">FH608_023265</name>
</gene>
<accession>A0A5C4WEH0</accession>
<dbReference type="EC" id="1.-.-.-" evidence="3"/>
<dbReference type="InterPro" id="IPR019910">
    <property type="entry name" value="Lucif-like_OxRdtase_MSMEG_4879"/>
</dbReference>
<feature type="domain" description="Luciferase-like" evidence="2">
    <location>
        <begin position="6"/>
        <end position="281"/>
    </location>
</feature>
<organism evidence="3 4">
    <name type="scientific">Nonomuraea phyllanthi</name>
    <dbReference type="NCBI Taxonomy" id="2219224"/>
    <lineage>
        <taxon>Bacteria</taxon>
        <taxon>Bacillati</taxon>
        <taxon>Actinomycetota</taxon>
        <taxon>Actinomycetes</taxon>
        <taxon>Streptosporangiales</taxon>
        <taxon>Streptosporangiaceae</taxon>
        <taxon>Nonomuraea</taxon>
    </lineage>
</organism>
<dbReference type="OrthoDB" id="7054907at2"/>
<sequence>MRFGYYLTEPKGPDPIGGLRDQIAQAADDGFTSAWLSNIFGLDALTALAAAGSQVSGPREPGIELGTAVVPTYPRHPAALAQQAMTANAALGGRLALGVGLSHQLVIEGMYGQSFERPYRHMKEYLDVLLPASRGEHVEYAGETLKVNLRLSTPGAGFPVLVAALGPRMLKLAGTVADGTVLWMTGPKTVARHVAPTITAAAAEAGREAPRIVCALPICVTDDPAAALERANQVYEVYGQLPSYRAMLDREGAATPGDVAIIGDEAAVLARLDELRQAGVTDFVGAVFSGKERTRSLLISAAKG</sequence>